<dbReference type="InterPro" id="IPR031571">
    <property type="entry name" value="RcpC_dom"/>
</dbReference>
<dbReference type="STRING" id="930152.SAMN05216565_104295"/>
<proteinExistence type="predicted"/>
<dbReference type="Proteomes" id="UP000199159">
    <property type="component" value="Unassembled WGS sequence"/>
</dbReference>
<dbReference type="Pfam" id="PF16976">
    <property type="entry name" value="RcpC"/>
    <property type="match status" value="1"/>
</dbReference>
<dbReference type="OrthoDB" id="2965306at2"/>
<keyword evidence="3" id="KW-1185">Reference proteome</keyword>
<organism evidence="2 3">
    <name type="scientific">Litchfieldia salsa</name>
    <dbReference type="NCBI Taxonomy" id="930152"/>
    <lineage>
        <taxon>Bacteria</taxon>
        <taxon>Bacillati</taxon>
        <taxon>Bacillota</taxon>
        <taxon>Bacilli</taxon>
        <taxon>Bacillales</taxon>
        <taxon>Bacillaceae</taxon>
        <taxon>Litchfieldia</taxon>
    </lineage>
</organism>
<evidence type="ECO:0000313" key="3">
    <source>
        <dbReference type="Proteomes" id="UP000199159"/>
    </source>
</evidence>
<accession>A0A1H0UBX4</accession>
<gene>
    <name evidence="2" type="ORF">SAMN05216565_104295</name>
</gene>
<dbReference type="AlphaFoldDB" id="A0A1H0UBX4"/>
<reference evidence="3" key="1">
    <citation type="submission" date="2016-10" db="EMBL/GenBank/DDBJ databases">
        <authorList>
            <person name="Varghese N."/>
            <person name="Submissions S."/>
        </authorList>
    </citation>
    <scope>NUCLEOTIDE SEQUENCE [LARGE SCALE GENOMIC DNA]</scope>
    <source>
        <strain evidence="3">IBRC-M10078</strain>
    </source>
</reference>
<name>A0A1H0UBX4_9BACI</name>
<dbReference type="EMBL" id="FNJU01000004">
    <property type="protein sequence ID" value="SDP63747.1"/>
    <property type="molecule type" value="Genomic_DNA"/>
</dbReference>
<evidence type="ECO:0000313" key="2">
    <source>
        <dbReference type="EMBL" id="SDP63747.1"/>
    </source>
</evidence>
<protein>
    <submittedName>
        <fullName evidence="2">Flp pilus assembly protein CpaB</fullName>
    </submittedName>
</protein>
<dbReference type="RefSeq" id="WP_090853761.1">
    <property type="nucleotide sequence ID" value="NZ_FNJU01000004.1"/>
</dbReference>
<evidence type="ECO:0000259" key="1">
    <source>
        <dbReference type="Pfam" id="PF16976"/>
    </source>
</evidence>
<feature type="domain" description="Flp pilus assembly protein RcpC/CpaB" evidence="1">
    <location>
        <begin position="64"/>
        <end position="156"/>
    </location>
</feature>
<sequence length="191" mass="21398">MRTKRIWMWSFIFGVTAALFAYVVMSDATVEPASTVVTAELKSAVTEEEKEEIDKNFPNPIIPVSEGKRAISLRAAMEQGVSGYIKSSSHVDIIAYESTKDEQTNKEYRTAVLILQNVKVLGTGKAADGEEEALRYEMVTVEVTPEEGVLLSLASRDKDGFYFMLRNSEDQSVKKEKVQQTREMIKEGESE</sequence>